<sequence length="97" mass="10747">MGMRIEPRSLKKLKRFGGERYATGTLRCECGGAAGAGFRVIAANKLSDEFKSHTPLLLWDLHGFQLRAELSIVGQYYHLQDDQLNLKLSVTSSACFG</sequence>
<gene>
    <name evidence="1" type="ORF">SDJN03_27052</name>
</gene>
<evidence type="ECO:0000313" key="2">
    <source>
        <dbReference type="Proteomes" id="UP000685013"/>
    </source>
</evidence>
<dbReference type="Proteomes" id="UP000685013">
    <property type="component" value="Chromosome 18"/>
</dbReference>
<protein>
    <submittedName>
        <fullName evidence="1">Uncharacterized protein</fullName>
    </submittedName>
</protein>
<proteinExistence type="predicted"/>
<organism evidence="1 2">
    <name type="scientific">Cucurbita argyrosperma subsp. sororia</name>
    <dbReference type="NCBI Taxonomy" id="37648"/>
    <lineage>
        <taxon>Eukaryota</taxon>
        <taxon>Viridiplantae</taxon>
        <taxon>Streptophyta</taxon>
        <taxon>Embryophyta</taxon>
        <taxon>Tracheophyta</taxon>
        <taxon>Spermatophyta</taxon>
        <taxon>Magnoliopsida</taxon>
        <taxon>eudicotyledons</taxon>
        <taxon>Gunneridae</taxon>
        <taxon>Pentapetalae</taxon>
        <taxon>rosids</taxon>
        <taxon>fabids</taxon>
        <taxon>Cucurbitales</taxon>
        <taxon>Cucurbitaceae</taxon>
        <taxon>Cucurbiteae</taxon>
        <taxon>Cucurbita</taxon>
    </lineage>
</organism>
<dbReference type="EMBL" id="JAGKQH010000018">
    <property type="protein sequence ID" value="KAG6573165.1"/>
    <property type="molecule type" value="Genomic_DNA"/>
</dbReference>
<reference evidence="1 2" key="1">
    <citation type="journal article" date="2021" name="Hortic Res">
        <title>The domestication of Cucurbita argyrosperma as revealed by the genome of its wild relative.</title>
        <authorList>
            <person name="Barrera-Redondo J."/>
            <person name="Sanchez-de la Vega G."/>
            <person name="Aguirre-Liguori J.A."/>
            <person name="Castellanos-Morales G."/>
            <person name="Gutierrez-Guerrero Y.T."/>
            <person name="Aguirre-Dugua X."/>
            <person name="Aguirre-Planter E."/>
            <person name="Tenaillon M.I."/>
            <person name="Lira-Saade R."/>
            <person name="Eguiarte L.E."/>
        </authorList>
    </citation>
    <scope>NUCLEOTIDE SEQUENCE [LARGE SCALE GENOMIC DNA]</scope>
    <source>
        <strain evidence="1">JBR-2021</strain>
    </source>
</reference>
<dbReference type="AlphaFoldDB" id="A0AAV6M0I5"/>
<evidence type="ECO:0000313" key="1">
    <source>
        <dbReference type="EMBL" id="KAG6573165.1"/>
    </source>
</evidence>
<keyword evidence="2" id="KW-1185">Reference proteome</keyword>
<accession>A0AAV6M0I5</accession>
<name>A0AAV6M0I5_9ROSI</name>
<comment type="caution">
    <text evidence="1">The sequence shown here is derived from an EMBL/GenBank/DDBJ whole genome shotgun (WGS) entry which is preliminary data.</text>
</comment>
<feature type="non-terminal residue" evidence="1">
    <location>
        <position position="1"/>
    </location>
</feature>